<dbReference type="EMBL" id="APEZ01000076">
    <property type="protein sequence ID" value="EMH64571.1"/>
    <property type="molecule type" value="Genomic_DNA"/>
</dbReference>
<comment type="caution">
    <text evidence="1">The sequence shown here is derived from an EMBL/GenBank/DDBJ whole genome shotgun (WGS) entry which is preliminary data.</text>
</comment>
<name>A0ABC9S7I4_HELPX</name>
<sequence length="40" mass="4830">MIKPTLLFDIFKFSFKFSFEFSSCHVLCLQVFNCYPFKLL</sequence>
<gene>
    <name evidence="1" type="ORF">HMPREF1449_01559</name>
</gene>
<reference evidence="1 2" key="1">
    <citation type="submission" date="2012-12" db="EMBL/GenBank/DDBJ databases">
        <authorList>
            <person name="Weinstock G."/>
            <person name="Sodergren E."/>
            <person name="Lobos E.A."/>
            <person name="Fulton L."/>
            <person name="Fulton R."/>
            <person name="Courtney L."/>
            <person name="Fronick C."/>
            <person name="O'Laughlin M."/>
            <person name="Godfrey J."/>
            <person name="Wilson R.M."/>
            <person name="Miner T."/>
            <person name="Farmer C."/>
            <person name="Delehaunty K."/>
            <person name="Cordes M."/>
            <person name="Minx P."/>
            <person name="Tomlinson C."/>
            <person name="Chen J."/>
            <person name="Wollam A."/>
            <person name="Pepin K.H."/>
            <person name="Bhonagiri V."/>
            <person name="Zhang X."/>
            <person name="Suruliraj S."/>
            <person name="Antonio M."/>
            <person name="Secka O."/>
            <person name="Thomas J."/>
            <person name="Warren W."/>
            <person name="Mitreva M."/>
            <person name="Mardis E.R."/>
            <person name="Wilson R.K."/>
        </authorList>
    </citation>
    <scope>NUCLEOTIDE SEQUENCE [LARGE SCALE GENOMIC DNA]</scope>
    <source>
        <strain evidence="1 2">HP260AFii</strain>
    </source>
</reference>
<evidence type="ECO:0000313" key="2">
    <source>
        <dbReference type="Proteomes" id="UP000011945"/>
    </source>
</evidence>
<protein>
    <submittedName>
        <fullName evidence="1">Uncharacterized protein</fullName>
    </submittedName>
</protein>
<dbReference type="Proteomes" id="UP000011945">
    <property type="component" value="Unassembled WGS sequence"/>
</dbReference>
<evidence type="ECO:0000313" key="1">
    <source>
        <dbReference type="EMBL" id="EMH64571.1"/>
    </source>
</evidence>
<proteinExistence type="predicted"/>
<dbReference type="AlphaFoldDB" id="A0ABC9S7I4"/>
<accession>A0ABC9S7I4</accession>
<organism evidence="1 2">
    <name type="scientific">Helicobacter pylori HP260AFii</name>
    <dbReference type="NCBI Taxonomy" id="1159077"/>
    <lineage>
        <taxon>Bacteria</taxon>
        <taxon>Pseudomonadati</taxon>
        <taxon>Campylobacterota</taxon>
        <taxon>Epsilonproteobacteria</taxon>
        <taxon>Campylobacterales</taxon>
        <taxon>Helicobacteraceae</taxon>
        <taxon>Helicobacter</taxon>
    </lineage>
</organism>